<comment type="caution">
    <text evidence="1">The sequence shown here is derived from an EMBL/GenBank/DDBJ whole genome shotgun (WGS) entry which is preliminary data.</text>
</comment>
<evidence type="ECO:0000313" key="1">
    <source>
        <dbReference type="EMBL" id="GFR86457.1"/>
    </source>
</evidence>
<protein>
    <submittedName>
        <fullName evidence="1">Uncharacterized protein</fullName>
    </submittedName>
</protein>
<gene>
    <name evidence="1" type="ORF">ElyMa_002468800</name>
</gene>
<reference evidence="1 2" key="1">
    <citation type="journal article" date="2021" name="Elife">
        <title>Chloroplast acquisition without the gene transfer in kleptoplastic sea slugs, Plakobranchus ocellatus.</title>
        <authorList>
            <person name="Maeda T."/>
            <person name="Takahashi S."/>
            <person name="Yoshida T."/>
            <person name="Shimamura S."/>
            <person name="Takaki Y."/>
            <person name="Nagai Y."/>
            <person name="Toyoda A."/>
            <person name="Suzuki Y."/>
            <person name="Arimoto A."/>
            <person name="Ishii H."/>
            <person name="Satoh N."/>
            <person name="Nishiyama T."/>
            <person name="Hasebe M."/>
            <person name="Maruyama T."/>
            <person name="Minagawa J."/>
            <person name="Obokata J."/>
            <person name="Shigenobu S."/>
        </authorList>
    </citation>
    <scope>NUCLEOTIDE SEQUENCE [LARGE SCALE GENOMIC DNA]</scope>
</reference>
<dbReference type="Proteomes" id="UP000762676">
    <property type="component" value="Unassembled WGS sequence"/>
</dbReference>
<evidence type="ECO:0000313" key="2">
    <source>
        <dbReference type="Proteomes" id="UP000762676"/>
    </source>
</evidence>
<keyword evidence="2" id="KW-1185">Reference proteome</keyword>
<sequence length="100" mass="11565">MFGKQRHRASSALPKFGENTPQSIISITKVFEKYATENHQHSQSFGKIRHRASSAFPKFWKNTPQNIISIPKVLEKYATEHHQHYQSFEKKTLHSITNSG</sequence>
<accession>A0AAV4GL49</accession>
<organism evidence="1 2">
    <name type="scientific">Elysia marginata</name>
    <dbReference type="NCBI Taxonomy" id="1093978"/>
    <lineage>
        <taxon>Eukaryota</taxon>
        <taxon>Metazoa</taxon>
        <taxon>Spiralia</taxon>
        <taxon>Lophotrochozoa</taxon>
        <taxon>Mollusca</taxon>
        <taxon>Gastropoda</taxon>
        <taxon>Heterobranchia</taxon>
        <taxon>Euthyneura</taxon>
        <taxon>Panpulmonata</taxon>
        <taxon>Sacoglossa</taxon>
        <taxon>Placobranchoidea</taxon>
        <taxon>Plakobranchidae</taxon>
        <taxon>Elysia</taxon>
    </lineage>
</organism>
<name>A0AAV4GL49_9GAST</name>
<proteinExistence type="predicted"/>
<dbReference type="EMBL" id="BMAT01005053">
    <property type="protein sequence ID" value="GFR86457.1"/>
    <property type="molecule type" value="Genomic_DNA"/>
</dbReference>
<dbReference type="AlphaFoldDB" id="A0AAV4GL49"/>